<accession>A0A0B7GNH3</accession>
<dbReference type="Gene3D" id="3.10.450.30">
    <property type="entry name" value="Microbial ribonucleases"/>
    <property type="match status" value="1"/>
</dbReference>
<evidence type="ECO:0000313" key="4">
    <source>
        <dbReference type="Proteomes" id="UP000183504"/>
    </source>
</evidence>
<dbReference type="RefSeq" id="WP_080983532.1">
    <property type="nucleotide sequence ID" value="NZ_CDMW01000001.1"/>
</dbReference>
<gene>
    <name evidence="3" type="ORF">SSV_0442</name>
</gene>
<dbReference type="GO" id="GO:0016787">
    <property type="term" value="F:hydrolase activity"/>
    <property type="evidence" value="ECO:0007669"/>
    <property type="project" value="UniProtKB-KW"/>
</dbReference>
<dbReference type="Pfam" id="PF00545">
    <property type="entry name" value="Ribonuclease"/>
    <property type="match status" value="1"/>
</dbReference>
<name>A0A0B7GNH3_STRSA</name>
<dbReference type="AlphaFoldDB" id="A0A0B7GNH3"/>
<dbReference type="GO" id="GO:0004521">
    <property type="term" value="F:RNA endonuclease activity"/>
    <property type="evidence" value="ECO:0007669"/>
    <property type="project" value="InterPro"/>
</dbReference>
<dbReference type="Proteomes" id="UP000183504">
    <property type="component" value="Unassembled WGS sequence"/>
</dbReference>
<evidence type="ECO:0000256" key="1">
    <source>
        <dbReference type="ARBA" id="ARBA00022722"/>
    </source>
</evidence>
<keyword evidence="1" id="KW-0540">Nuclease</keyword>
<dbReference type="GO" id="GO:0003723">
    <property type="term" value="F:RNA binding"/>
    <property type="evidence" value="ECO:0007669"/>
    <property type="project" value="InterPro"/>
</dbReference>
<sequence>MLSKHDPNFEQKRFEYISRTGIDPVTGKEADEELLNYATNYTKYAPSIKAGYDFLMVGAAAWSTRAYNKDIQTQRADAQINEYYQIKDAVRTQSVGSQPVMPNAEMNTGIPKLNYSSLPDNAQNSYNEYTKVGWEGNFKGQTEGTAAGKKFRNADNVLPATDQHNTPITYKEFDVNNKLPSQGRDGERFVRGSDGSVYYTEDHYKTFKKIE</sequence>
<dbReference type="InterPro" id="IPR016191">
    <property type="entry name" value="Ribonuclease/ribotoxin"/>
</dbReference>
<evidence type="ECO:0000256" key="2">
    <source>
        <dbReference type="ARBA" id="ARBA00022801"/>
    </source>
</evidence>
<dbReference type="SUPFAM" id="SSF53933">
    <property type="entry name" value="Microbial ribonucleases"/>
    <property type="match status" value="1"/>
</dbReference>
<proteinExistence type="predicted"/>
<keyword evidence="2" id="KW-0378">Hydrolase</keyword>
<evidence type="ECO:0000313" key="3">
    <source>
        <dbReference type="EMBL" id="CEL89756.1"/>
    </source>
</evidence>
<organism evidence="3 4">
    <name type="scientific">Streptococcus sanguinis</name>
    <dbReference type="NCBI Taxonomy" id="1305"/>
    <lineage>
        <taxon>Bacteria</taxon>
        <taxon>Bacillati</taxon>
        <taxon>Bacillota</taxon>
        <taxon>Bacilli</taxon>
        <taxon>Lactobacillales</taxon>
        <taxon>Streptococcaceae</taxon>
        <taxon>Streptococcus</taxon>
    </lineage>
</organism>
<dbReference type="EMBL" id="CDMW01000001">
    <property type="protein sequence ID" value="CEL89756.1"/>
    <property type="molecule type" value="Genomic_DNA"/>
</dbReference>
<reference evidence="3 4" key="1">
    <citation type="submission" date="2015-01" db="EMBL/GenBank/DDBJ databases">
        <authorList>
            <person name="Pelicic Vladimir"/>
        </authorList>
    </citation>
    <scope>NUCLEOTIDE SEQUENCE [LARGE SCALE GENOMIC DNA]</scope>
    <source>
        <strain evidence="3 4">2908</strain>
    </source>
</reference>
<protein>
    <submittedName>
        <fullName evidence="3">Putative ribonuclease</fullName>
    </submittedName>
</protein>
<dbReference type="InterPro" id="IPR000026">
    <property type="entry name" value="N1-like"/>
</dbReference>